<dbReference type="EMBL" id="JBDIML010000001">
    <property type="protein sequence ID" value="MEN2766256.1"/>
    <property type="molecule type" value="Genomic_DNA"/>
</dbReference>
<organism evidence="2 3">
    <name type="scientific">Ornithinibacillus xuwenensis</name>
    <dbReference type="NCBI Taxonomy" id="3144668"/>
    <lineage>
        <taxon>Bacteria</taxon>
        <taxon>Bacillati</taxon>
        <taxon>Bacillota</taxon>
        <taxon>Bacilli</taxon>
        <taxon>Bacillales</taxon>
        <taxon>Bacillaceae</taxon>
        <taxon>Ornithinibacillus</taxon>
    </lineage>
</organism>
<feature type="transmembrane region" description="Helical" evidence="1">
    <location>
        <begin position="7"/>
        <end position="25"/>
    </location>
</feature>
<comment type="caution">
    <text evidence="2">The sequence shown here is derived from an EMBL/GenBank/DDBJ whole genome shotgun (WGS) entry which is preliminary data.</text>
</comment>
<keyword evidence="1" id="KW-0472">Membrane</keyword>
<accession>A0ABU9XDD2</accession>
<reference evidence="2 3" key="1">
    <citation type="submission" date="2024-05" db="EMBL/GenBank/DDBJ databases">
        <authorList>
            <person name="Haq I."/>
            <person name="Ullah Z."/>
            <person name="Ahmad R."/>
            <person name="Li M."/>
            <person name="Tong Y."/>
        </authorList>
    </citation>
    <scope>NUCLEOTIDE SEQUENCE [LARGE SCALE GENOMIC DNA]</scope>
    <source>
        <strain evidence="2 3">16A2E</strain>
    </source>
</reference>
<feature type="transmembrane region" description="Helical" evidence="1">
    <location>
        <begin position="45"/>
        <end position="70"/>
    </location>
</feature>
<gene>
    <name evidence="2" type="ORF">ABC228_03585</name>
</gene>
<proteinExistence type="predicted"/>
<evidence type="ECO:0000313" key="2">
    <source>
        <dbReference type="EMBL" id="MEN2766256.1"/>
    </source>
</evidence>
<keyword evidence="1" id="KW-1133">Transmembrane helix</keyword>
<dbReference type="Proteomes" id="UP001444625">
    <property type="component" value="Unassembled WGS sequence"/>
</dbReference>
<evidence type="ECO:0000256" key="1">
    <source>
        <dbReference type="SAM" id="Phobius"/>
    </source>
</evidence>
<keyword evidence="3" id="KW-1185">Reference proteome</keyword>
<keyword evidence="1" id="KW-0812">Transmembrane</keyword>
<sequence>MVRSKVTIIISLLIFGVCMSLFFPFPNNEIMDARTIFMSFPIRNYNGYIIWGIIGSFLFLVAMILLVIGLNKYRLRAVFIMVIVYSLLPTFLTTMYQETLASGVKAISYDGNGNCTFQEINDNKINGECNLVLYNRSNEAVTFELEFLDSYYWGDEARTESIMNLAGPYRISIEANQKKSINLKELLDLSDVSNHIISGTSNNIHLKLRDEEIERKL</sequence>
<name>A0ABU9XDD2_9BACI</name>
<dbReference type="RefSeq" id="WP_345823710.1">
    <property type="nucleotide sequence ID" value="NZ_JBDIML010000001.1"/>
</dbReference>
<protein>
    <submittedName>
        <fullName evidence="2">Uncharacterized protein</fullName>
    </submittedName>
</protein>
<feature type="transmembrane region" description="Helical" evidence="1">
    <location>
        <begin position="77"/>
        <end position="96"/>
    </location>
</feature>
<evidence type="ECO:0000313" key="3">
    <source>
        <dbReference type="Proteomes" id="UP001444625"/>
    </source>
</evidence>